<name>A0ABD1Z6Y3_9MARC</name>
<keyword evidence="2" id="KW-1185">Reference proteome</keyword>
<gene>
    <name evidence="1" type="ORF">R1flu_011132</name>
</gene>
<dbReference type="EMBL" id="JBHFFA010000002">
    <property type="protein sequence ID" value="KAL2643545.1"/>
    <property type="molecule type" value="Genomic_DNA"/>
</dbReference>
<organism evidence="1 2">
    <name type="scientific">Riccia fluitans</name>
    <dbReference type="NCBI Taxonomy" id="41844"/>
    <lineage>
        <taxon>Eukaryota</taxon>
        <taxon>Viridiplantae</taxon>
        <taxon>Streptophyta</taxon>
        <taxon>Embryophyta</taxon>
        <taxon>Marchantiophyta</taxon>
        <taxon>Marchantiopsida</taxon>
        <taxon>Marchantiidae</taxon>
        <taxon>Marchantiales</taxon>
        <taxon>Ricciaceae</taxon>
        <taxon>Riccia</taxon>
    </lineage>
</organism>
<evidence type="ECO:0000313" key="1">
    <source>
        <dbReference type="EMBL" id="KAL2643545.1"/>
    </source>
</evidence>
<comment type="caution">
    <text evidence="1">The sequence shown here is derived from an EMBL/GenBank/DDBJ whole genome shotgun (WGS) entry which is preliminary data.</text>
</comment>
<evidence type="ECO:0000313" key="2">
    <source>
        <dbReference type="Proteomes" id="UP001605036"/>
    </source>
</evidence>
<dbReference type="AlphaFoldDB" id="A0ABD1Z6Y3"/>
<accession>A0ABD1Z6Y3</accession>
<protein>
    <submittedName>
        <fullName evidence="1">Uncharacterized protein</fullName>
    </submittedName>
</protein>
<sequence length="158" mass="17439">MDDTPTYQEFSDALRLFLKEKSPGIDGLNADCLVCLWPIVGKFFATAMARCWESRSFPVTMLEGVIKLIPKVEVPVDLGDWRPIALLTALYTVVAKSMEGGRSCWWPGIGSPLLWDREVLAAPGLGMGGSILLGILTNLELIGLRKVLVLGCMMRWLK</sequence>
<proteinExistence type="predicted"/>
<reference evidence="1 2" key="1">
    <citation type="submission" date="2024-09" db="EMBL/GenBank/DDBJ databases">
        <title>Chromosome-scale assembly of Riccia fluitans.</title>
        <authorList>
            <person name="Paukszto L."/>
            <person name="Sawicki J."/>
            <person name="Karawczyk K."/>
            <person name="Piernik-Szablinska J."/>
            <person name="Szczecinska M."/>
            <person name="Mazdziarz M."/>
        </authorList>
    </citation>
    <scope>NUCLEOTIDE SEQUENCE [LARGE SCALE GENOMIC DNA]</scope>
    <source>
        <strain evidence="1">Rf_01</strain>
        <tissue evidence="1">Aerial parts of the thallus</tissue>
    </source>
</reference>
<dbReference type="Proteomes" id="UP001605036">
    <property type="component" value="Unassembled WGS sequence"/>
</dbReference>